<evidence type="ECO:0000313" key="4">
    <source>
        <dbReference type="Proteomes" id="UP000697710"/>
    </source>
</evidence>
<reference evidence="3" key="1">
    <citation type="submission" date="2020-04" db="EMBL/GenBank/DDBJ databases">
        <authorList>
            <person name="Zhang T."/>
        </authorList>
    </citation>
    <scope>NUCLEOTIDE SEQUENCE</scope>
    <source>
        <strain evidence="3">HKST-UBA01</strain>
    </source>
</reference>
<comment type="caution">
    <text evidence="3">The sequence shown here is derived from an EMBL/GenBank/DDBJ whole genome shotgun (WGS) entry which is preliminary data.</text>
</comment>
<evidence type="ECO:0000256" key="1">
    <source>
        <dbReference type="SAM" id="SignalP"/>
    </source>
</evidence>
<keyword evidence="1" id="KW-0732">Signal</keyword>
<protein>
    <submittedName>
        <fullName evidence="3">PEGA domain-containing protein</fullName>
    </submittedName>
</protein>
<name>A0A956LZ34_UNCEI</name>
<feature type="chain" id="PRO_5037101688" evidence="1">
    <location>
        <begin position="24"/>
        <end position="127"/>
    </location>
</feature>
<feature type="non-terminal residue" evidence="3">
    <location>
        <position position="127"/>
    </location>
</feature>
<dbReference type="Proteomes" id="UP000697710">
    <property type="component" value="Unassembled WGS sequence"/>
</dbReference>
<evidence type="ECO:0000259" key="2">
    <source>
        <dbReference type="Pfam" id="PF08308"/>
    </source>
</evidence>
<dbReference type="Pfam" id="PF08308">
    <property type="entry name" value="PEGA"/>
    <property type="match status" value="1"/>
</dbReference>
<sequence length="127" mass="13651">MRGSILWARNAAIAALIGVLAHAAPCRAQTESPTMEDPGVPILTVKSDPPGAIIRLSGDYEFVGRAPWTLHRPLSGLYRVQAFAPGYSPWEGQVYLDPSAPQDLSVRLSRKSRFGAAARSLVIPGWG</sequence>
<feature type="domain" description="PEGA" evidence="2">
    <location>
        <begin position="42"/>
        <end position="110"/>
    </location>
</feature>
<dbReference type="AlphaFoldDB" id="A0A956LZ34"/>
<accession>A0A956LZ34</accession>
<dbReference type="EMBL" id="JAGQHR010000299">
    <property type="protein sequence ID" value="MCA9728101.1"/>
    <property type="molecule type" value="Genomic_DNA"/>
</dbReference>
<reference evidence="3" key="2">
    <citation type="journal article" date="2021" name="Microbiome">
        <title>Successional dynamics and alternative stable states in a saline activated sludge microbial community over 9 years.</title>
        <authorList>
            <person name="Wang Y."/>
            <person name="Ye J."/>
            <person name="Ju F."/>
            <person name="Liu L."/>
            <person name="Boyd J.A."/>
            <person name="Deng Y."/>
            <person name="Parks D.H."/>
            <person name="Jiang X."/>
            <person name="Yin X."/>
            <person name="Woodcroft B.J."/>
            <person name="Tyson G.W."/>
            <person name="Hugenholtz P."/>
            <person name="Polz M.F."/>
            <person name="Zhang T."/>
        </authorList>
    </citation>
    <scope>NUCLEOTIDE SEQUENCE</scope>
    <source>
        <strain evidence="3">HKST-UBA01</strain>
    </source>
</reference>
<organism evidence="3 4">
    <name type="scientific">Eiseniibacteriota bacterium</name>
    <dbReference type="NCBI Taxonomy" id="2212470"/>
    <lineage>
        <taxon>Bacteria</taxon>
        <taxon>Candidatus Eiseniibacteriota</taxon>
    </lineage>
</organism>
<evidence type="ECO:0000313" key="3">
    <source>
        <dbReference type="EMBL" id="MCA9728101.1"/>
    </source>
</evidence>
<dbReference type="InterPro" id="IPR013229">
    <property type="entry name" value="PEGA"/>
</dbReference>
<gene>
    <name evidence="3" type="ORF">KC729_10490</name>
</gene>
<proteinExistence type="predicted"/>
<feature type="signal peptide" evidence="1">
    <location>
        <begin position="1"/>
        <end position="23"/>
    </location>
</feature>